<evidence type="ECO:0000313" key="4">
    <source>
        <dbReference type="EMBL" id="SMG48681.1"/>
    </source>
</evidence>
<feature type="compositionally biased region" description="Basic and acidic residues" evidence="1">
    <location>
        <begin position="92"/>
        <end position="108"/>
    </location>
</feature>
<dbReference type="AlphaFoldDB" id="A0A1X7L492"/>
<feature type="signal peptide" evidence="2">
    <location>
        <begin position="1"/>
        <end position="25"/>
    </location>
</feature>
<evidence type="ECO:0000256" key="1">
    <source>
        <dbReference type="SAM" id="MobiDB-lite"/>
    </source>
</evidence>
<feature type="region of interest" description="Disordered" evidence="1">
    <location>
        <begin position="32"/>
        <end position="156"/>
    </location>
</feature>
<dbReference type="InterPro" id="IPR035986">
    <property type="entry name" value="PKD_dom_sf"/>
</dbReference>
<feature type="domain" description="Copper amine oxidase-like N-terminal" evidence="3">
    <location>
        <begin position="175"/>
        <end position="272"/>
    </location>
</feature>
<protein>
    <submittedName>
        <fullName evidence="4">Copper amine oxidase N-terminal domain-containing protein</fullName>
    </submittedName>
</protein>
<keyword evidence="5" id="KW-1185">Reference proteome</keyword>
<evidence type="ECO:0000313" key="5">
    <source>
        <dbReference type="Proteomes" id="UP000193834"/>
    </source>
</evidence>
<dbReference type="EMBL" id="FXAZ01000004">
    <property type="protein sequence ID" value="SMG48681.1"/>
    <property type="molecule type" value="Genomic_DNA"/>
</dbReference>
<gene>
    <name evidence="4" type="ORF">SAMN06295960_2976</name>
</gene>
<organism evidence="4 5">
    <name type="scientific">Paenibacillus aquistagni</name>
    <dbReference type="NCBI Taxonomy" id="1852522"/>
    <lineage>
        <taxon>Bacteria</taxon>
        <taxon>Bacillati</taxon>
        <taxon>Bacillota</taxon>
        <taxon>Bacilli</taxon>
        <taxon>Bacillales</taxon>
        <taxon>Paenibacillaceae</taxon>
        <taxon>Paenibacillus</taxon>
    </lineage>
</organism>
<dbReference type="STRING" id="1852522.SAMN06295960_2976"/>
<dbReference type="SUPFAM" id="SSF55383">
    <property type="entry name" value="Copper amine oxidase, domain N"/>
    <property type="match status" value="1"/>
</dbReference>
<dbReference type="Pfam" id="PF07833">
    <property type="entry name" value="Cu_amine_oxidN1"/>
    <property type="match status" value="1"/>
</dbReference>
<dbReference type="Gene3D" id="2.60.40.10">
    <property type="entry name" value="Immunoglobulins"/>
    <property type="match status" value="1"/>
</dbReference>
<dbReference type="InterPro" id="IPR013783">
    <property type="entry name" value="Ig-like_fold"/>
</dbReference>
<feature type="compositionally biased region" description="Polar residues" evidence="1">
    <location>
        <begin position="48"/>
        <end position="58"/>
    </location>
</feature>
<accession>A0A1X7L492</accession>
<dbReference type="RefSeq" id="WP_176228937.1">
    <property type="nucleotide sequence ID" value="NZ_FXAZ01000004.1"/>
</dbReference>
<feature type="compositionally biased region" description="Low complexity" evidence="1">
    <location>
        <begin position="63"/>
        <end position="89"/>
    </location>
</feature>
<feature type="chain" id="PRO_5012778695" evidence="2">
    <location>
        <begin position="26"/>
        <end position="711"/>
    </location>
</feature>
<sequence length="711" mass="77457">MKMKKTILATIIAVSQAASVIPVQAEPIEHKSNGQVQQHGLDKPVTEASGSALVNSAVSAGDTDSSLLNAGSSSSNTNTSTNSSTPTTDDSVDSKNNRRDEQNHDGSKDSSGTGTERSQASTGNDDPALSNADAEDQSATADSSAKDTMEPRATSIQVSQDSLVLYPNSSKMEQNGRAYNALRNLTVKKGVSYVSLRSIAERFGYKVGYDGSTNEAILLDGIAEARFKANRGTYTMNGVSAPLNGTPYMDKGVLMIPLRSFAAAYNLTLTLESNRIILTPPVVPEPEPEPEPNEPPVAFFTTNKKKYRMGELIYYEDQSTDEEDAIVDRKWDNNNPAFFEPGMVEVTLQVTDKHGASSTYKQEIEITSELLYNKEDFVRLFTPVGSNFEIVGSSVLSFDALPYKYWTEPFTLFRASGPETVNNEGILYQDTIEGATRFMIHHKNNLGEKAKFYVVAENTSLSTTNVNISSLGFAGPTNHPEVAGRLAAARYFESMIDGSARSSLALEPGEKKLIFTPLSTPTVSSGDIITMNAELVSDGPIQYTIFMVKAKNDPLVALPTLPDLDPKESIVRGTFKDSTRVFEYNELVGTKPERLPLTDNTTDPFQKGIDGIKFTDATNSGNYGVLYYIVLNRVAPNTLITFNPRGGLYSGAARVNNEVVHIKHIGSTQNTTSVLYRTGDKEERVELWITPAAGSNLPFTFLFMPLPEKKS</sequence>
<dbReference type="Gene3D" id="3.30.457.10">
    <property type="entry name" value="Copper amine oxidase-like, N-terminal domain"/>
    <property type="match status" value="1"/>
</dbReference>
<keyword evidence="2" id="KW-0732">Signal</keyword>
<dbReference type="Proteomes" id="UP000193834">
    <property type="component" value="Unassembled WGS sequence"/>
</dbReference>
<name>A0A1X7L492_9BACL</name>
<reference evidence="4 5" key="1">
    <citation type="submission" date="2017-04" db="EMBL/GenBank/DDBJ databases">
        <authorList>
            <person name="Afonso C.L."/>
            <person name="Miller P.J."/>
            <person name="Scott M.A."/>
            <person name="Spackman E."/>
            <person name="Goraichik I."/>
            <person name="Dimitrov K.M."/>
            <person name="Suarez D.L."/>
            <person name="Swayne D.E."/>
        </authorList>
    </citation>
    <scope>NUCLEOTIDE SEQUENCE [LARGE SCALE GENOMIC DNA]</scope>
    <source>
        <strain evidence="4 5">11</strain>
    </source>
</reference>
<proteinExistence type="predicted"/>
<evidence type="ECO:0000259" key="3">
    <source>
        <dbReference type="Pfam" id="PF07833"/>
    </source>
</evidence>
<feature type="compositionally biased region" description="Polar residues" evidence="1">
    <location>
        <begin position="109"/>
        <end position="124"/>
    </location>
</feature>
<evidence type="ECO:0000256" key="2">
    <source>
        <dbReference type="SAM" id="SignalP"/>
    </source>
</evidence>
<dbReference type="SUPFAM" id="SSF49299">
    <property type="entry name" value="PKD domain"/>
    <property type="match status" value="1"/>
</dbReference>
<dbReference type="InterPro" id="IPR036582">
    <property type="entry name" value="Mao_N_sf"/>
</dbReference>
<dbReference type="InterPro" id="IPR012854">
    <property type="entry name" value="Cu_amine_oxidase-like_N"/>
</dbReference>